<evidence type="ECO:0000256" key="1">
    <source>
        <dbReference type="SAM" id="MobiDB-lite"/>
    </source>
</evidence>
<organism evidence="2 3">
    <name type="scientific">Chiloscyllium punctatum</name>
    <name type="common">Brownbanded bambooshark</name>
    <name type="synonym">Hemiscyllium punctatum</name>
    <dbReference type="NCBI Taxonomy" id="137246"/>
    <lineage>
        <taxon>Eukaryota</taxon>
        <taxon>Metazoa</taxon>
        <taxon>Chordata</taxon>
        <taxon>Craniata</taxon>
        <taxon>Vertebrata</taxon>
        <taxon>Chondrichthyes</taxon>
        <taxon>Elasmobranchii</taxon>
        <taxon>Galeomorphii</taxon>
        <taxon>Galeoidea</taxon>
        <taxon>Orectolobiformes</taxon>
        <taxon>Hemiscylliidae</taxon>
        <taxon>Chiloscyllium</taxon>
    </lineage>
</organism>
<protein>
    <submittedName>
        <fullName evidence="2">Uncharacterized protein</fullName>
    </submittedName>
</protein>
<sequence>MGTVSSIRFRPIPGGESGCSKRQRPQKVKGSRGRCGRGDARRGRGSCCRESDPGRPAAVRQPLGKDIKPASLITTVAAFGAK</sequence>
<name>A0A401S936_CHIPU</name>
<comment type="caution">
    <text evidence="2">The sequence shown here is derived from an EMBL/GenBank/DDBJ whole genome shotgun (WGS) entry which is preliminary data.</text>
</comment>
<feature type="compositionally biased region" description="Basic residues" evidence="1">
    <location>
        <begin position="21"/>
        <end position="35"/>
    </location>
</feature>
<gene>
    <name evidence="2" type="ORF">chiPu_0005325</name>
</gene>
<dbReference type="AlphaFoldDB" id="A0A401S936"/>
<feature type="region of interest" description="Disordered" evidence="1">
    <location>
        <begin position="1"/>
        <end position="61"/>
    </location>
</feature>
<accession>A0A401S936</accession>
<dbReference type="EMBL" id="BEZZ01000142">
    <property type="protein sequence ID" value="GCC26905.1"/>
    <property type="molecule type" value="Genomic_DNA"/>
</dbReference>
<feature type="compositionally biased region" description="Basic and acidic residues" evidence="1">
    <location>
        <begin position="36"/>
        <end position="53"/>
    </location>
</feature>
<dbReference type="Proteomes" id="UP000287033">
    <property type="component" value="Unassembled WGS sequence"/>
</dbReference>
<evidence type="ECO:0000313" key="3">
    <source>
        <dbReference type="Proteomes" id="UP000287033"/>
    </source>
</evidence>
<proteinExistence type="predicted"/>
<evidence type="ECO:0000313" key="2">
    <source>
        <dbReference type="EMBL" id="GCC26905.1"/>
    </source>
</evidence>
<keyword evidence="3" id="KW-1185">Reference proteome</keyword>
<reference evidence="2 3" key="1">
    <citation type="journal article" date="2018" name="Nat. Ecol. Evol.">
        <title>Shark genomes provide insights into elasmobranch evolution and the origin of vertebrates.</title>
        <authorList>
            <person name="Hara Y"/>
            <person name="Yamaguchi K"/>
            <person name="Onimaru K"/>
            <person name="Kadota M"/>
            <person name="Koyanagi M"/>
            <person name="Keeley SD"/>
            <person name="Tatsumi K"/>
            <person name="Tanaka K"/>
            <person name="Motone F"/>
            <person name="Kageyama Y"/>
            <person name="Nozu R"/>
            <person name="Adachi N"/>
            <person name="Nishimura O"/>
            <person name="Nakagawa R"/>
            <person name="Tanegashima C"/>
            <person name="Kiyatake I"/>
            <person name="Matsumoto R"/>
            <person name="Murakumo K"/>
            <person name="Nishida K"/>
            <person name="Terakita A"/>
            <person name="Kuratani S"/>
            <person name="Sato K"/>
            <person name="Hyodo S Kuraku.S."/>
        </authorList>
    </citation>
    <scope>NUCLEOTIDE SEQUENCE [LARGE SCALE GENOMIC DNA]</scope>
</reference>